<dbReference type="InterPro" id="IPR018968">
    <property type="entry name" value="Phasin"/>
</dbReference>
<evidence type="ECO:0000259" key="2">
    <source>
        <dbReference type="Pfam" id="PF09361"/>
    </source>
</evidence>
<dbReference type="EMBL" id="CP114029">
    <property type="protein sequence ID" value="WAP67292.1"/>
    <property type="molecule type" value="Genomic_DNA"/>
</dbReference>
<evidence type="ECO:0000256" key="1">
    <source>
        <dbReference type="SAM" id="MobiDB-lite"/>
    </source>
</evidence>
<protein>
    <submittedName>
        <fullName evidence="3">Phasin family protein</fullName>
    </submittedName>
</protein>
<evidence type="ECO:0000313" key="3">
    <source>
        <dbReference type="EMBL" id="WAP67292.1"/>
    </source>
</evidence>
<keyword evidence="4" id="KW-1185">Reference proteome</keyword>
<accession>A0ABY7BVC4</accession>
<feature type="region of interest" description="Disordered" evidence="1">
    <location>
        <begin position="106"/>
        <end position="153"/>
    </location>
</feature>
<gene>
    <name evidence="3" type="ORF">OH818_17160</name>
</gene>
<organism evidence="3 4">
    <name type="scientific">Jiella pelagia</name>
    <dbReference type="NCBI Taxonomy" id="2986949"/>
    <lineage>
        <taxon>Bacteria</taxon>
        <taxon>Pseudomonadati</taxon>
        <taxon>Pseudomonadota</taxon>
        <taxon>Alphaproteobacteria</taxon>
        <taxon>Hyphomicrobiales</taxon>
        <taxon>Aurantimonadaceae</taxon>
        <taxon>Jiella</taxon>
    </lineage>
</organism>
<feature type="compositionally biased region" description="Polar residues" evidence="1">
    <location>
        <begin position="120"/>
        <end position="137"/>
    </location>
</feature>
<feature type="compositionally biased region" description="Basic and acidic residues" evidence="1">
    <location>
        <begin position="143"/>
        <end position="153"/>
    </location>
</feature>
<dbReference type="Proteomes" id="UP001164020">
    <property type="component" value="Chromosome"/>
</dbReference>
<proteinExistence type="predicted"/>
<sequence>MNINMNMYENTGKLTKEAMDNALASFAAMTKGFQQISAETADFTKRSYEQQTTMMEKLLQAKTLDKTVEVQSEFAKTAYEAWVAQMTRMGDIYAGIAKETYKPFEQTATSASTAMAQTARDTTSQMNRAAQETSDAVQPTVDGSEHHDQETAH</sequence>
<reference evidence="3" key="1">
    <citation type="submission" date="2022-12" db="EMBL/GenBank/DDBJ databases">
        <title>Jiella pelagia sp. nov., isolated from phosphonate enriched culture of Northwest Pacific surface seawater.</title>
        <authorList>
            <person name="Shin D.Y."/>
            <person name="Hwang C.Y."/>
        </authorList>
    </citation>
    <scope>NUCLEOTIDE SEQUENCE</scope>
    <source>
        <strain evidence="3">HL-NP1</strain>
    </source>
</reference>
<dbReference type="Pfam" id="PF09361">
    <property type="entry name" value="Phasin_2"/>
    <property type="match status" value="1"/>
</dbReference>
<feature type="domain" description="Phasin" evidence="2">
    <location>
        <begin position="12"/>
        <end position="106"/>
    </location>
</feature>
<feature type="compositionally biased region" description="Low complexity" evidence="1">
    <location>
        <begin position="106"/>
        <end position="119"/>
    </location>
</feature>
<evidence type="ECO:0000313" key="4">
    <source>
        <dbReference type="Proteomes" id="UP001164020"/>
    </source>
</evidence>
<name>A0ABY7BVC4_9HYPH</name>
<dbReference type="RefSeq" id="WP_268879745.1">
    <property type="nucleotide sequence ID" value="NZ_CP114029.1"/>
</dbReference>